<organism evidence="6 7">
    <name type="scientific">Paenisporosarcina macmurdoensis</name>
    <dbReference type="NCBI Taxonomy" id="212659"/>
    <lineage>
        <taxon>Bacteria</taxon>
        <taxon>Bacillati</taxon>
        <taxon>Bacillota</taxon>
        <taxon>Bacilli</taxon>
        <taxon>Bacillales</taxon>
        <taxon>Caryophanaceae</taxon>
        <taxon>Paenisporosarcina</taxon>
    </lineage>
</organism>
<dbReference type="CDD" id="cd02696">
    <property type="entry name" value="MurNAc-LAA"/>
    <property type="match status" value="1"/>
</dbReference>
<reference evidence="7" key="1">
    <citation type="journal article" date="2019" name="Int. J. Syst. Evol. Microbiol.">
        <title>The Global Catalogue of Microorganisms (GCM) 10K type strain sequencing project: providing services to taxonomists for standard genome sequencing and annotation.</title>
        <authorList>
            <consortium name="The Broad Institute Genomics Platform"/>
            <consortium name="The Broad Institute Genome Sequencing Center for Infectious Disease"/>
            <person name="Wu L."/>
            <person name="Ma J."/>
        </authorList>
    </citation>
    <scope>NUCLEOTIDE SEQUENCE [LARGE SCALE GENOMIC DNA]</scope>
    <source>
        <strain evidence="7">CCUG 54527</strain>
    </source>
</reference>
<dbReference type="SMART" id="SM00646">
    <property type="entry name" value="Ami_3"/>
    <property type="match status" value="1"/>
</dbReference>
<feature type="region of interest" description="Disordered" evidence="3">
    <location>
        <begin position="346"/>
        <end position="367"/>
    </location>
</feature>
<dbReference type="Proteomes" id="UP001596170">
    <property type="component" value="Unassembled WGS sequence"/>
</dbReference>
<accession>A0ABW1L7Z7</accession>
<dbReference type="PANTHER" id="PTHR30404">
    <property type="entry name" value="N-ACETYLMURAMOYL-L-ALANINE AMIDASE"/>
    <property type="match status" value="1"/>
</dbReference>
<dbReference type="Pfam" id="PF01520">
    <property type="entry name" value="Amidase_3"/>
    <property type="match status" value="1"/>
</dbReference>
<feature type="chain" id="PRO_5045378424" evidence="4">
    <location>
        <begin position="31"/>
        <end position="522"/>
    </location>
</feature>
<sequence>MRKFKHRQNAQIFLGLILVLSLILPSNTHANGKNVQSTVSNLHMRSGPSLAYPIISSMKMGDQMLVLEEQGDWIKVRRGSAEGWVASWYTKQLGEKKKKQSDQLIISKVDRLNVRSQASVGAAVLTQLSAGDQAKLIADYGQWVEISINQVTGYVAKEYITIQTKNSQTTTKKVNNGNYFEVSVNSLNVRSKPDLTSKKVVIANKGERFKIIEKQHNWVKIELPSNKSGWVYSFYGTLTASAASSPVKSKKEQQSKTTSSKKVSIVYNGTNLRSSPSTSSEVVYRANAGETFETIGQSGDWFEVKTPTGSTGFVANWVVSTNASKKELEQQQSKVERKQGTLNGLTIVIDPGHGGNDSGTTGARGTNEKGITLRTSELLASKLRSAGANVVLTRDSDVYVDLRKRVSIGHQLAADAFISVHYDATDSSSINGFTTYYMHGYQKELAKSVHKSLGEKINLRDRGAQPGNYLVLRENRQQAILIELGFLSNPSEERTLTTAQFREQATLGIYNGVVNFFDNQAN</sequence>
<feature type="domain" description="SH3b" evidence="5">
    <location>
        <begin position="258"/>
        <end position="322"/>
    </location>
</feature>
<evidence type="ECO:0000256" key="2">
    <source>
        <dbReference type="ARBA" id="ARBA00023316"/>
    </source>
</evidence>
<dbReference type="PROSITE" id="PS51781">
    <property type="entry name" value="SH3B"/>
    <property type="match status" value="3"/>
</dbReference>
<feature type="domain" description="SH3b" evidence="5">
    <location>
        <begin position="32"/>
        <end position="94"/>
    </location>
</feature>
<dbReference type="Gene3D" id="2.30.30.40">
    <property type="entry name" value="SH3 Domains"/>
    <property type="match status" value="4"/>
</dbReference>
<dbReference type="SUPFAM" id="SSF53187">
    <property type="entry name" value="Zn-dependent exopeptidases"/>
    <property type="match status" value="1"/>
</dbReference>
<evidence type="ECO:0000256" key="3">
    <source>
        <dbReference type="SAM" id="MobiDB-lite"/>
    </source>
</evidence>
<dbReference type="Pfam" id="PF08239">
    <property type="entry name" value="SH3_3"/>
    <property type="match status" value="4"/>
</dbReference>
<dbReference type="EMBL" id="JBHSRI010000018">
    <property type="protein sequence ID" value="MFC6039784.1"/>
    <property type="molecule type" value="Genomic_DNA"/>
</dbReference>
<keyword evidence="4" id="KW-0732">Signal</keyword>
<dbReference type="InterPro" id="IPR003646">
    <property type="entry name" value="SH3-like_bac-type"/>
</dbReference>
<dbReference type="InterPro" id="IPR050695">
    <property type="entry name" value="N-acetylmuramoyl_amidase_3"/>
</dbReference>
<protein>
    <submittedName>
        <fullName evidence="6">SH3 domain-containing protein</fullName>
    </submittedName>
</protein>
<keyword evidence="7" id="KW-1185">Reference proteome</keyword>
<dbReference type="RefSeq" id="WP_377733953.1">
    <property type="nucleotide sequence ID" value="NZ_JBHSRI010000018.1"/>
</dbReference>
<evidence type="ECO:0000313" key="6">
    <source>
        <dbReference type="EMBL" id="MFC6039784.1"/>
    </source>
</evidence>
<dbReference type="SMART" id="SM00287">
    <property type="entry name" value="SH3b"/>
    <property type="match status" value="4"/>
</dbReference>
<dbReference type="InterPro" id="IPR017293">
    <property type="entry name" value="N-acetylmuramoyl-L-ala_amidase"/>
</dbReference>
<evidence type="ECO:0000313" key="7">
    <source>
        <dbReference type="Proteomes" id="UP001596170"/>
    </source>
</evidence>
<dbReference type="Gene3D" id="3.40.630.40">
    <property type="entry name" value="Zn-dependent exopeptidases"/>
    <property type="match status" value="1"/>
</dbReference>
<dbReference type="PIRSF" id="PIRSF037846">
    <property type="entry name" value="Autolysin_YrvJ_prd"/>
    <property type="match status" value="1"/>
</dbReference>
<proteinExistence type="predicted"/>
<keyword evidence="2" id="KW-0961">Cell wall biogenesis/degradation</keyword>
<feature type="domain" description="SH3b" evidence="5">
    <location>
        <begin position="177"/>
        <end position="240"/>
    </location>
</feature>
<comment type="caution">
    <text evidence="6">The sequence shown here is derived from an EMBL/GenBank/DDBJ whole genome shotgun (WGS) entry which is preliminary data.</text>
</comment>
<keyword evidence="1" id="KW-0378">Hydrolase</keyword>
<name>A0ABW1L7Z7_9BACL</name>
<evidence type="ECO:0000256" key="1">
    <source>
        <dbReference type="ARBA" id="ARBA00022801"/>
    </source>
</evidence>
<feature type="signal peptide" evidence="4">
    <location>
        <begin position="1"/>
        <end position="30"/>
    </location>
</feature>
<dbReference type="PANTHER" id="PTHR30404:SF7">
    <property type="entry name" value="CELL WALL AMIDASE LYTH-RELATED"/>
    <property type="match status" value="1"/>
</dbReference>
<gene>
    <name evidence="6" type="ORF">ACFPYN_10170</name>
</gene>
<evidence type="ECO:0000259" key="5">
    <source>
        <dbReference type="PROSITE" id="PS51781"/>
    </source>
</evidence>
<evidence type="ECO:0000256" key="4">
    <source>
        <dbReference type="SAM" id="SignalP"/>
    </source>
</evidence>
<dbReference type="InterPro" id="IPR036028">
    <property type="entry name" value="SH3-like_dom_sf"/>
</dbReference>
<dbReference type="InterPro" id="IPR002508">
    <property type="entry name" value="MurNAc-LAA_cat"/>
</dbReference>
<dbReference type="SUPFAM" id="SSF50044">
    <property type="entry name" value="SH3-domain"/>
    <property type="match status" value="1"/>
</dbReference>